<comment type="caution">
    <text evidence="7">The sequence shown here is derived from an EMBL/GenBank/DDBJ whole genome shotgun (WGS) entry which is preliminary data.</text>
</comment>
<keyword evidence="5 6" id="KW-0472">Membrane</keyword>
<name>C9LBV1_BLAHA</name>
<keyword evidence="4 6" id="KW-1133">Transmembrane helix</keyword>
<keyword evidence="3 6" id="KW-0812">Transmembrane</keyword>
<dbReference type="PANTHER" id="PTHR47089:SF1">
    <property type="entry name" value="GUANOSINE ABC TRANSPORTER PERMEASE PROTEIN NUPP"/>
    <property type="match status" value="1"/>
</dbReference>
<dbReference type="HOGENOM" id="CLU_040769_0_0_9"/>
<feature type="transmembrane region" description="Helical" evidence="6">
    <location>
        <begin position="32"/>
        <end position="51"/>
    </location>
</feature>
<gene>
    <name evidence="7" type="ORF">BLAHAN_06909</name>
</gene>
<feature type="transmembrane region" description="Helical" evidence="6">
    <location>
        <begin position="157"/>
        <end position="175"/>
    </location>
</feature>
<dbReference type="Proteomes" id="UP000003755">
    <property type="component" value="Unassembled WGS sequence"/>
</dbReference>
<keyword evidence="8" id="KW-1185">Reference proteome</keyword>
<dbReference type="eggNOG" id="COG4603">
    <property type="taxonomic scope" value="Bacteria"/>
</dbReference>
<feature type="transmembrane region" description="Helical" evidence="6">
    <location>
        <begin position="99"/>
        <end position="118"/>
    </location>
</feature>
<proteinExistence type="predicted"/>
<dbReference type="GO" id="GO:0022857">
    <property type="term" value="F:transmembrane transporter activity"/>
    <property type="evidence" value="ECO:0007669"/>
    <property type="project" value="InterPro"/>
</dbReference>
<dbReference type="AlphaFoldDB" id="C9LBV1"/>
<reference evidence="7" key="1">
    <citation type="submission" date="2009-09" db="EMBL/GenBank/DDBJ databases">
        <authorList>
            <person name="Weinstock G."/>
            <person name="Sodergren E."/>
            <person name="Clifton S."/>
            <person name="Fulton L."/>
            <person name="Fulton B."/>
            <person name="Courtney L."/>
            <person name="Fronick C."/>
            <person name="Harrison M."/>
            <person name="Strong C."/>
            <person name="Farmer C."/>
            <person name="Delahaunty K."/>
            <person name="Markovic C."/>
            <person name="Hall O."/>
            <person name="Minx P."/>
            <person name="Tomlinson C."/>
            <person name="Mitreva M."/>
            <person name="Nelson J."/>
            <person name="Hou S."/>
            <person name="Wollam A."/>
            <person name="Pepin K.H."/>
            <person name="Johnson M."/>
            <person name="Bhonagiri V."/>
            <person name="Nash W.E."/>
            <person name="Warren W."/>
            <person name="Chinwalla A."/>
            <person name="Mardis E.R."/>
            <person name="Wilson R.K."/>
        </authorList>
    </citation>
    <scope>NUCLEOTIDE SEQUENCE [LARGE SCALE GENOMIC DNA]</scope>
    <source>
        <strain evidence="7">DSM 20583</strain>
    </source>
</reference>
<keyword evidence="2" id="KW-1003">Cell membrane</keyword>
<dbReference type="GO" id="GO:0005886">
    <property type="term" value="C:plasma membrane"/>
    <property type="evidence" value="ECO:0007669"/>
    <property type="project" value="UniProtKB-SubCell"/>
</dbReference>
<feature type="transmembrane region" description="Helical" evidence="6">
    <location>
        <begin position="203"/>
        <end position="224"/>
    </location>
</feature>
<protein>
    <submittedName>
        <fullName evidence="7">Branched-chain amino acid ABC transporter, permease protein</fullName>
    </submittedName>
</protein>
<evidence type="ECO:0000256" key="3">
    <source>
        <dbReference type="ARBA" id="ARBA00022692"/>
    </source>
</evidence>
<feature type="transmembrane region" description="Helical" evidence="6">
    <location>
        <begin position="124"/>
        <end position="145"/>
    </location>
</feature>
<dbReference type="STRING" id="537007.BLAHAN_06909"/>
<dbReference type="InterPro" id="IPR001851">
    <property type="entry name" value="ABC_transp_permease"/>
</dbReference>
<evidence type="ECO:0000256" key="2">
    <source>
        <dbReference type="ARBA" id="ARBA00022475"/>
    </source>
</evidence>
<evidence type="ECO:0000313" key="8">
    <source>
        <dbReference type="Proteomes" id="UP000003755"/>
    </source>
</evidence>
<dbReference type="EMBL" id="ABYU02000044">
    <property type="protein sequence ID" value="EEX20409.1"/>
    <property type="molecule type" value="Genomic_DNA"/>
</dbReference>
<feature type="transmembrane region" description="Helical" evidence="6">
    <location>
        <begin position="332"/>
        <end position="352"/>
    </location>
</feature>
<accession>C9LBV1</accession>
<feature type="transmembrane region" description="Helical" evidence="6">
    <location>
        <begin position="278"/>
        <end position="299"/>
    </location>
</feature>
<evidence type="ECO:0000313" key="7">
    <source>
        <dbReference type="EMBL" id="EEX20409.1"/>
    </source>
</evidence>
<feature type="transmembrane region" description="Helical" evidence="6">
    <location>
        <begin position="71"/>
        <end position="92"/>
    </location>
</feature>
<evidence type="ECO:0000256" key="4">
    <source>
        <dbReference type="ARBA" id="ARBA00022989"/>
    </source>
</evidence>
<feature type="transmembrane region" description="Helical" evidence="6">
    <location>
        <begin position="253"/>
        <end position="272"/>
    </location>
</feature>
<sequence length="365" mass="40244">MHKMENMKKKEPLIRIEKRSERTHNQIMRLRLLSVILAIVAGGLFILFIGYNPFSVYGTIVSGAFRSTMAFQATIKLMVPLLIPALGITLAFKMRFWNIGAEGQIIMGAIFATYFALFCWDFPHWLLMICMFLAGMLGGALWGLIPAFFKAKFNTNETLFTLMLNYIALYLISFLRDGPWQDPNSSGFPKIAKFGEAAQLDKIFGVHAGWLIGLILVVIVYIYLKYTKQGYEISVVGESRATANYAGMNYKKIVLRTMAFSGGICGIAGMVQASGSDLTLTTSVAGGVGFTAIIVAWLAQLNPVGILVVSFLFAVLEKGSTVMQSAHGLSAYSADVLQGIILFFVLGCEFFVRYKFVTRKKGGKA</sequence>
<evidence type="ECO:0000256" key="6">
    <source>
        <dbReference type="SAM" id="Phobius"/>
    </source>
</evidence>
<comment type="subcellular location">
    <subcellularLocation>
        <location evidence="1">Cell membrane</location>
        <topology evidence="1">Multi-pass membrane protein</topology>
    </subcellularLocation>
</comment>
<dbReference type="CDD" id="cd06580">
    <property type="entry name" value="TM_PBP1_transp_TpRbsC_like"/>
    <property type="match status" value="1"/>
</dbReference>
<feature type="transmembrane region" description="Helical" evidence="6">
    <location>
        <begin position="306"/>
        <end position="326"/>
    </location>
</feature>
<organism evidence="7 8">
    <name type="scientific">Blautia hansenii DSM 20583</name>
    <dbReference type="NCBI Taxonomy" id="537007"/>
    <lineage>
        <taxon>Bacteria</taxon>
        <taxon>Bacillati</taxon>
        <taxon>Bacillota</taxon>
        <taxon>Clostridia</taxon>
        <taxon>Lachnospirales</taxon>
        <taxon>Lachnospiraceae</taxon>
        <taxon>Blautia</taxon>
    </lineage>
</organism>
<dbReference type="Pfam" id="PF02653">
    <property type="entry name" value="BPD_transp_2"/>
    <property type="match status" value="1"/>
</dbReference>
<dbReference type="PANTHER" id="PTHR47089">
    <property type="entry name" value="ABC TRANSPORTER, PERMEASE PROTEIN"/>
    <property type="match status" value="1"/>
</dbReference>
<evidence type="ECO:0000256" key="5">
    <source>
        <dbReference type="ARBA" id="ARBA00023136"/>
    </source>
</evidence>
<evidence type="ECO:0000256" key="1">
    <source>
        <dbReference type="ARBA" id="ARBA00004651"/>
    </source>
</evidence>